<gene>
    <name evidence="9" type="primary">LOC108664566</name>
</gene>
<feature type="domain" description="Alpha 1,4-glycosyltransferase" evidence="7">
    <location>
        <begin position="219"/>
        <end position="290"/>
    </location>
</feature>
<keyword evidence="6" id="KW-0472">Membrane</keyword>
<dbReference type="Proteomes" id="UP000694843">
    <property type="component" value="Unplaced"/>
</dbReference>
<dbReference type="SUPFAM" id="SSF53448">
    <property type="entry name" value="Nucleotide-diphospho-sugar transferases"/>
    <property type="match status" value="1"/>
</dbReference>
<protein>
    <submittedName>
        <fullName evidence="9">Lactosylceramide 4-alpha-galactosyltransferase-like</fullName>
    </submittedName>
</protein>
<proteinExistence type="inferred from homology"/>
<dbReference type="PANTHER" id="PTHR12042:SF21">
    <property type="entry name" value="ALPHA1,4-GALACTOSYLTRANSFERASE 1-RELATED"/>
    <property type="match status" value="1"/>
</dbReference>
<evidence type="ECO:0000313" key="9">
    <source>
        <dbReference type="RefSeq" id="XP_047741334.1"/>
    </source>
</evidence>
<evidence type="ECO:0000259" key="7">
    <source>
        <dbReference type="Pfam" id="PF04572"/>
    </source>
</evidence>
<dbReference type="GeneID" id="108664566"/>
<organism evidence="8 9">
    <name type="scientific">Hyalella azteca</name>
    <name type="common">Amphipod</name>
    <dbReference type="NCBI Taxonomy" id="294128"/>
    <lineage>
        <taxon>Eukaryota</taxon>
        <taxon>Metazoa</taxon>
        <taxon>Ecdysozoa</taxon>
        <taxon>Arthropoda</taxon>
        <taxon>Crustacea</taxon>
        <taxon>Multicrustacea</taxon>
        <taxon>Malacostraca</taxon>
        <taxon>Eumalacostraca</taxon>
        <taxon>Peracarida</taxon>
        <taxon>Amphipoda</taxon>
        <taxon>Senticaudata</taxon>
        <taxon>Talitrida</taxon>
        <taxon>Talitroidea</taxon>
        <taxon>Hyalellidae</taxon>
        <taxon>Hyalella</taxon>
    </lineage>
</organism>
<dbReference type="InterPro" id="IPR007577">
    <property type="entry name" value="GlycoTrfase_DXD_sugar-bd_CS"/>
</dbReference>
<reference evidence="9" key="1">
    <citation type="submission" date="2025-08" db="UniProtKB">
        <authorList>
            <consortium name="RefSeq"/>
        </authorList>
    </citation>
    <scope>IDENTIFICATION</scope>
    <source>
        <tissue evidence="9">Whole organism</tissue>
    </source>
</reference>
<accession>A0A979FYB3</accession>
<evidence type="ECO:0000313" key="8">
    <source>
        <dbReference type="Proteomes" id="UP000694843"/>
    </source>
</evidence>
<dbReference type="Pfam" id="PF04572">
    <property type="entry name" value="Gb3_synth"/>
    <property type="match status" value="2"/>
</dbReference>
<keyword evidence="3" id="KW-0328">Glycosyltransferase</keyword>
<evidence type="ECO:0000256" key="5">
    <source>
        <dbReference type="ARBA" id="ARBA00023034"/>
    </source>
</evidence>
<evidence type="ECO:0000256" key="2">
    <source>
        <dbReference type="ARBA" id="ARBA00009003"/>
    </source>
</evidence>
<sequence length="297" mass="33335">MLGGGRPASIRSWCSLNPSAVVWFLVTSPSLVGSSWLDLKAVAAVHRNLRLAYLDVGLALNGTPFAQLYTSTKFSETDVDYLPNNLSNMCRLAVVYKSGGFYTDMDTLALRSVLNLTNFIALHIDEIKSFNNAAFHFKRGHPMLQLIMQFIAEDYNGIIYSWNGPIAITKAVERSGCDATPRNAMGQPVSDEPRPFSSETSLKIINEHDEQPELCDWLALKTSYFYPVYWAHALPTLFLAPVESNNKTIHEIFPDSYGVHFCNKLTKERNPRKSSLLLKIAQQVCPLIIKNHPLLRN</sequence>
<dbReference type="AlphaFoldDB" id="A0A979FYB3"/>
<dbReference type="Pfam" id="PF04488">
    <property type="entry name" value="Gly_transf_sug"/>
    <property type="match status" value="1"/>
</dbReference>
<dbReference type="RefSeq" id="XP_047741334.1">
    <property type="nucleotide sequence ID" value="XM_047885378.1"/>
</dbReference>
<dbReference type="InterPro" id="IPR051981">
    <property type="entry name" value="Glycosyltransf_32"/>
</dbReference>
<dbReference type="GO" id="GO:0016758">
    <property type="term" value="F:hexosyltransferase activity"/>
    <property type="evidence" value="ECO:0007669"/>
    <property type="project" value="TreeGrafter"/>
</dbReference>
<evidence type="ECO:0000256" key="6">
    <source>
        <dbReference type="ARBA" id="ARBA00023136"/>
    </source>
</evidence>
<keyword evidence="4" id="KW-0808">Transferase</keyword>
<dbReference type="GO" id="GO:0000139">
    <property type="term" value="C:Golgi membrane"/>
    <property type="evidence" value="ECO:0007669"/>
    <property type="project" value="UniProtKB-SubCell"/>
</dbReference>
<dbReference type="OrthoDB" id="409543at2759"/>
<keyword evidence="8" id="KW-1185">Reference proteome</keyword>
<comment type="subcellular location">
    <subcellularLocation>
        <location evidence="1">Golgi apparatus membrane</location>
        <topology evidence="1">Single-pass type II membrane protein</topology>
    </subcellularLocation>
</comment>
<comment type="similarity">
    <text evidence="2">Belongs to the glycosyltransferase 32 family.</text>
</comment>
<dbReference type="KEGG" id="hazt:108664566"/>
<dbReference type="PANTHER" id="PTHR12042">
    <property type="entry name" value="LACTOSYLCERAMIDE 4-ALPHA-GALACTOSYLTRANSFERASE ALPHA- 1,4-GALACTOSYLTRANSFERASE"/>
    <property type="match status" value="1"/>
</dbReference>
<dbReference type="Gene3D" id="3.90.550.20">
    <property type="match status" value="1"/>
</dbReference>
<dbReference type="GO" id="GO:0006688">
    <property type="term" value="P:glycosphingolipid biosynthetic process"/>
    <property type="evidence" value="ECO:0007669"/>
    <property type="project" value="TreeGrafter"/>
</dbReference>
<evidence type="ECO:0000256" key="3">
    <source>
        <dbReference type="ARBA" id="ARBA00022676"/>
    </source>
</evidence>
<evidence type="ECO:0000256" key="4">
    <source>
        <dbReference type="ARBA" id="ARBA00022679"/>
    </source>
</evidence>
<feature type="domain" description="Alpha 1,4-glycosyltransferase" evidence="7">
    <location>
        <begin position="136"/>
        <end position="183"/>
    </location>
</feature>
<dbReference type="InterPro" id="IPR029044">
    <property type="entry name" value="Nucleotide-diphossugar_trans"/>
</dbReference>
<keyword evidence="5" id="KW-0333">Golgi apparatus</keyword>
<evidence type="ECO:0000256" key="1">
    <source>
        <dbReference type="ARBA" id="ARBA00004323"/>
    </source>
</evidence>
<name>A0A979FYB3_HYAAZ</name>
<dbReference type="InterPro" id="IPR007652">
    <property type="entry name" value="A1-4-GlycosylTfrase_dom"/>
</dbReference>